<name>A0A162UIS0_PHYB8</name>
<dbReference type="RefSeq" id="XP_018293583.1">
    <property type="nucleotide sequence ID" value="XM_018431071.1"/>
</dbReference>
<keyword evidence="3" id="KW-1185">Reference proteome</keyword>
<dbReference type="OrthoDB" id="2210827at2759"/>
<protein>
    <submittedName>
        <fullName evidence="2">Uncharacterized protein</fullName>
    </submittedName>
</protein>
<gene>
    <name evidence="2" type="ORF">PHYBLDRAFT_143796</name>
</gene>
<accession>A0A162UIS0</accession>
<dbReference type="AlphaFoldDB" id="A0A162UIS0"/>
<reference evidence="3" key="1">
    <citation type="submission" date="2015-06" db="EMBL/GenBank/DDBJ databases">
        <title>Expansion of signal transduction pathways in fungi by whole-genome duplication.</title>
        <authorList>
            <consortium name="DOE Joint Genome Institute"/>
            <person name="Corrochano L.M."/>
            <person name="Kuo A."/>
            <person name="Marcet-Houben M."/>
            <person name="Polaino S."/>
            <person name="Salamov A."/>
            <person name="Villalobos J.M."/>
            <person name="Alvarez M.I."/>
            <person name="Avalos J."/>
            <person name="Benito E.P."/>
            <person name="Benoit I."/>
            <person name="Burger G."/>
            <person name="Camino L.P."/>
            <person name="Canovas D."/>
            <person name="Cerda-Olmedo E."/>
            <person name="Cheng J.-F."/>
            <person name="Dominguez A."/>
            <person name="Elias M."/>
            <person name="Eslava A.P."/>
            <person name="Glaser F."/>
            <person name="Grimwood J."/>
            <person name="Gutierrez G."/>
            <person name="Heitman J."/>
            <person name="Henrissat B."/>
            <person name="Iturriaga E.A."/>
            <person name="Lang B.F."/>
            <person name="Lavin J.L."/>
            <person name="Lee S."/>
            <person name="Li W."/>
            <person name="Lindquist E."/>
            <person name="Lopez-Garcia S."/>
            <person name="Luque E.M."/>
            <person name="Marcos A.T."/>
            <person name="Martin J."/>
            <person name="McCluskey K."/>
            <person name="Medina H.R."/>
            <person name="Miralles-Duran A."/>
            <person name="Miyazaki A."/>
            <person name="Munoz-Torres E."/>
            <person name="Oguiza J.A."/>
            <person name="Ohm R."/>
            <person name="Olmedo M."/>
            <person name="Orejas M."/>
            <person name="Ortiz-Castellanos L."/>
            <person name="Pisabarro A.G."/>
            <person name="Rodriguez-Romero J."/>
            <person name="Ruiz-Herrera J."/>
            <person name="Ruiz-Vazquez R."/>
            <person name="Sanz C."/>
            <person name="Schackwitz W."/>
            <person name="Schmutz J."/>
            <person name="Shahriari M."/>
            <person name="Shelest E."/>
            <person name="Silva-Franco F."/>
            <person name="Soanes D."/>
            <person name="Syed K."/>
            <person name="Tagua V.G."/>
            <person name="Talbot N.J."/>
            <person name="Thon M."/>
            <person name="De vries R.P."/>
            <person name="Wiebenga A."/>
            <person name="Yadav J.S."/>
            <person name="Braun E.L."/>
            <person name="Baker S."/>
            <person name="Garre V."/>
            <person name="Horwitz B."/>
            <person name="Torres-Martinez S."/>
            <person name="Idnurm A."/>
            <person name="Herrera-Estrella A."/>
            <person name="Gabaldon T."/>
            <person name="Grigoriev I.V."/>
        </authorList>
    </citation>
    <scope>NUCLEOTIDE SEQUENCE [LARGE SCALE GENOMIC DNA]</scope>
    <source>
        <strain evidence="3">NRRL 1555(-)</strain>
    </source>
</reference>
<dbReference type="InParanoid" id="A0A162UIS0"/>
<evidence type="ECO:0000256" key="1">
    <source>
        <dbReference type="SAM" id="MobiDB-lite"/>
    </source>
</evidence>
<organism evidence="2 3">
    <name type="scientific">Phycomyces blakesleeanus (strain ATCC 8743b / DSM 1359 / FGSC 10004 / NBRC 33097 / NRRL 1555)</name>
    <dbReference type="NCBI Taxonomy" id="763407"/>
    <lineage>
        <taxon>Eukaryota</taxon>
        <taxon>Fungi</taxon>
        <taxon>Fungi incertae sedis</taxon>
        <taxon>Mucoromycota</taxon>
        <taxon>Mucoromycotina</taxon>
        <taxon>Mucoromycetes</taxon>
        <taxon>Mucorales</taxon>
        <taxon>Phycomycetaceae</taxon>
        <taxon>Phycomyces</taxon>
    </lineage>
</organism>
<proteinExistence type="predicted"/>
<feature type="compositionally biased region" description="Basic residues" evidence="1">
    <location>
        <begin position="1"/>
        <end position="14"/>
    </location>
</feature>
<dbReference type="GeneID" id="28991977"/>
<dbReference type="EMBL" id="KV440977">
    <property type="protein sequence ID" value="OAD75543.1"/>
    <property type="molecule type" value="Genomic_DNA"/>
</dbReference>
<evidence type="ECO:0000313" key="2">
    <source>
        <dbReference type="EMBL" id="OAD75543.1"/>
    </source>
</evidence>
<sequence>MPSASKKSRLAKSKSRSESGNCFSKNIETSNDDLVDLFEIVVEEDITVDDRELQGITDDVTSAIYSSHFLKWHEGADKSLRDTYQKNSLTTEWRKRKTMKESFDFKGSYLLIVKGFAILSRKESVNEELEPVKVTSRKISANTISLLKLAFNNIKEEIVPFTYISSSSLPVDHYELCKLKSVKSYLRHRLSESKTMEASEKAAMEQQKPESLSTILVKKHIDEVVIPKKLGIPGSVSTSTANQMMGYKTKMASFGENDEVTMPQLSTDKVEHVLITHDESTFYSNDEKEAMWLVEGENPI</sequence>
<dbReference type="Proteomes" id="UP000077315">
    <property type="component" value="Unassembled WGS sequence"/>
</dbReference>
<dbReference type="VEuPathDB" id="FungiDB:PHYBLDRAFT_143796"/>
<evidence type="ECO:0000313" key="3">
    <source>
        <dbReference type="Proteomes" id="UP000077315"/>
    </source>
</evidence>
<feature type="region of interest" description="Disordered" evidence="1">
    <location>
        <begin position="1"/>
        <end position="24"/>
    </location>
</feature>